<reference evidence="3 4" key="1">
    <citation type="journal article" date="2023" name="Commun. Biol.">
        <title>Reorganization of the ancestral sex-determining regions during the evolution of trioecy in Pleodorina starrii.</title>
        <authorList>
            <person name="Takahashi K."/>
            <person name="Suzuki S."/>
            <person name="Kawai-Toyooka H."/>
            <person name="Yamamoto K."/>
            <person name="Hamaji T."/>
            <person name="Ootsuki R."/>
            <person name="Yamaguchi H."/>
            <person name="Kawachi M."/>
            <person name="Higashiyama T."/>
            <person name="Nozaki H."/>
        </authorList>
    </citation>
    <scope>NUCLEOTIDE SEQUENCE [LARGE SCALE GENOMIC DNA]</scope>
    <source>
        <strain evidence="3 4">NIES-4479</strain>
    </source>
</reference>
<feature type="region of interest" description="Disordered" evidence="1">
    <location>
        <begin position="1"/>
        <end position="107"/>
    </location>
</feature>
<proteinExistence type="predicted"/>
<dbReference type="Gene3D" id="1.10.8.270">
    <property type="entry name" value="putative rabgap domain of human tbc1 domain family member 14 like domains"/>
    <property type="match status" value="1"/>
</dbReference>
<dbReference type="GO" id="GO:0005096">
    <property type="term" value="F:GTPase activator activity"/>
    <property type="evidence" value="ECO:0007669"/>
    <property type="project" value="TreeGrafter"/>
</dbReference>
<feature type="region of interest" description="Disordered" evidence="1">
    <location>
        <begin position="322"/>
        <end position="345"/>
    </location>
</feature>
<dbReference type="InterPro" id="IPR035969">
    <property type="entry name" value="Rab-GAP_TBC_sf"/>
</dbReference>
<accession>A0A9W6BSL3</accession>
<feature type="region of interest" description="Disordered" evidence="1">
    <location>
        <begin position="156"/>
        <end position="268"/>
    </location>
</feature>
<feature type="compositionally biased region" description="Low complexity" evidence="1">
    <location>
        <begin position="194"/>
        <end position="236"/>
    </location>
</feature>
<evidence type="ECO:0000256" key="1">
    <source>
        <dbReference type="SAM" id="MobiDB-lite"/>
    </source>
</evidence>
<dbReference type="SUPFAM" id="SSF47923">
    <property type="entry name" value="Ypt/Rab-GAP domain of gyp1p"/>
    <property type="match status" value="2"/>
</dbReference>
<dbReference type="SMART" id="SM00164">
    <property type="entry name" value="TBC"/>
    <property type="match status" value="1"/>
</dbReference>
<feature type="compositionally biased region" description="Low complexity" evidence="1">
    <location>
        <begin position="253"/>
        <end position="268"/>
    </location>
</feature>
<evidence type="ECO:0000313" key="3">
    <source>
        <dbReference type="EMBL" id="GLC56751.1"/>
    </source>
</evidence>
<dbReference type="EMBL" id="BRXU01000016">
    <property type="protein sequence ID" value="GLC56751.1"/>
    <property type="molecule type" value="Genomic_DNA"/>
</dbReference>
<evidence type="ECO:0000259" key="2">
    <source>
        <dbReference type="PROSITE" id="PS50086"/>
    </source>
</evidence>
<dbReference type="InterPro" id="IPR050302">
    <property type="entry name" value="Rab_GAP_TBC_domain"/>
</dbReference>
<dbReference type="PANTHER" id="PTHR47219">
    <property type="entry name" value="RAB GTPASE-ACTIVATING PROTEIN 1-LIKE"/>
    <property type="match status" value="1"/>
</dbReference>
<feature type="compositionally biased region" description="Gly residues" evidence="1">
    <location>
        <begin position="166"/>
        <end position="175"/>
    </location>
</feature>
<comment type="caution">
    <text evidence="3">The sequence shown here is derived from an EMBL/GenBank/DDBJ whole genome shotgun (WGS) entry which is preliminary data.</text>
</comment>
<dbReference type="FunFam" id="1.10.8.270:FF:000016">
    <property type="entry name" value="TBC1 domain family member 2A"/>
    <property type="match status" value="1"/>
</dbReference>
<feature type="compositionally biased region" description="Polar residues" evidence="1">
    <location>
        <begin position="1"/>
        <end position="10"/>
    </location>
</feature>
<gene>
    <name evidence="3" type="primary">PLEST007346</name>
    <name evidence="3" type="ORF">PLESTB_001141800</name>
</gene>
<dbReference type="PANTHER" id="PTHR47219:SF9">
    <property type="entry name" value="GTPASE ACTIVATING PROTEIN AND CENTROSOME-ASSOCIATED, ISOFORM B"/>
    <property type="match status" value="1"/>
</dbReference>
<dbReference type="Proteomes" id="UP001165080">
    <property type="component" value="Unassembled WGS sequence"/>
</dbReference>
<dbReference type="Pfam" id="PF00566">
    <property type="entry name" value="RabGAP-TBC"/>
    <property type="match status" value="1"/>
</dbReference>
<dbReference type="FunFam" id="1.10.472.80:FF:000027">
    <property type="entry name" value="GTPase activating protein (Evi5)"/>
    <property type="match status" value="1"/>
</dbReference>
<dbReference type="Gene3D" id="1.10.10.750">
    <property type="entry name" value="Ypt/Rab-GAP domain of gyp1p, domain 1"/>
    <property type="match status" value="1"/>
</dbReference>
<dbReference type="PROSITE" id="PS50086">
    <property type="entry name" value="TBC_RABGAP"/>
    <property type="match status" value="1"/>
</dbReference>
<sequence length="734" mass="77151">MTGASDNSIIPNPAPTVVEACGEHGPAPVATSRGKPLLPDHQPAVARPSSPCFDASIAASVKPSSPPAPHPNPGCAPKSPAAACRSHIPSPAPPPQQTGPVQEAANRAAAVTHISALAAAPAAAVAAPANGHAGAGAAAAAAAGAPEANQAAGTALAAGPADGAGHEPGGNGGCPGSLCSTAPVAEGPDEGSRPAAGSPPLLLQQQQQQHIPDPAPQPVATTQAAEEPEETSGAGAEPPPAPPHQLEQRRESQAGSSSPAGPAAQVASSLLSDPDYEVPRGTLTETQVLLSLLEQKQGQRLDNSSSSRPVKVDRYGFVLAVQEDGSDDGGDGRRRDIGAAASTSGAAGLAPRLERLLDRELRLPLRQRRRRRATQQAEQQYAARLRKWRKMLGGGGAALEEYRRRRPEKFKRRVRKGVPDPLRGLAWLAISGGRKLKESNPGLFAALLSLKSCDAAPAPMRDAPATPPASASATASAAAARYSAPSADVTLCIMRDLNRTFPNNIYFMQRQGPGQKALFSVLWATAAYRPAVGYVQGMGFLAAVLLLYMEAEEAFWTLQAMLQGAGGWPEDQGGMERLYTAGMPGLQCCLYQFKRLLREVAPRLAARLDREGVDPELYATHWFNTAFAYTLPFPHLLRVWDSFLAEGPKTLFRVGLAVLQYAEGRLLGLRFEALLAALSARKLPELLPPDPHQLLARASRIAVSRRLGQLREEWQQLGQQGRGRGRQGGGGRIF</sequence>
<evidence type="ECO:0000313" key="4">
    <source>
        <dbReference type="Proteomes" id="UP001165080"/>
    </source>
</evidence>
<feature type="domain" description="Rab-GAP TBC" evidence="2">
    <location>
        <begin position="417"/>
        <end position="647"/>
    </location>
</feature>
<dbReference type="AlphaFoldDB" id="A0A9W6BSL3"/>
<feature type="compositionally biased region" description="Pro residues" evidence="1">
    <location>
        <begin position="64"/>
        <end position="74"/>
    </location>
</feature>
<protein>
    <recommendedName>
        <fullName evidence="2">Rab-GAP TBC domain-containing protein</fullName>
    </recommendedName>
</protein>
<organism evidence="3 4">
    <name type="scientific">Pleodorina starrii</name>
    <dbReference type="NCBI Taxonomy" id="330485"/>
    <lineage>
        <taxon>Eukaryota</taxon>
        <taxon>Viridiplantae</taxon>
        <taxon>Chlorophyta</taxon>
        <taxon>core chlorophytes</taxon>
        <taxon>Chlorophyceae</taxon>
        <taxon>CS clade</taxon>
        <taxon>Chlamydomonadales</taxon>
        <taxon>Volvocaceae</taxon>
        <taxon>Pleodorina</taxon>
    </lineage>
</organism>
<dbReference type="GO" id="GO:0031267">
    <property type="term" value="F:small GTPase binding"/>
    <property type="evidence" value="ECO:0007669"/>
    <property type="project" value="TreeGrafter"/>
</dbReference>
<dbReference type="Gene3D" id="1.10.472.80">
    <property type="entry name" value="Ypt/Rab-GAP domain of gyp1p, domain 3"/>
    <property type="match status" value="1"/>
</dbReference>
<keyword evidence="4" id="KW-1185">Reference proteome</keyword>
<name>A0A9W6BSL3_9CHLO</name>
<dbReference type="InterPro" id="IPR000195">
    <property type="entry name" value="Rab-GAP-TBC_dom"/>
</dbReference>
<dbReference type="OrthoDB" id="294251at2759"/>